<evidence type="ECO:0008006" key="4">
    <source>
        <dbReference type="Google" id="ProtNLM"/>
    </source>
</evidence>
<dbReference type="RefSeq" id="WP_260407024.1">
    <property type="nucleotide sequence ID" value="NZ_JACHLL010000001.1"/>
</dbReference>
<keyword evidence="1" id="KW-0732">Signal</keyword>
<feature type="chain" id="PRO_5030617823" description="DUF3142 domain-containing protein" evidence="1">
    <location>
        <begin position="24"/>
        <end position="392"/>
    </location>
</feature>
<dbReference type="Pfam" id="PF11340">
    <property type="entry name" value="DUF3142"/>
    <property type="match status" value="1"/>
</dbReference>
<gene>
    <name evidence="2" type="ORF">HNP49_000241</name>
</gene>
<dbReference type="EMBL" id="JACHLL010000001">
    <property type="protein sequence ID" value="MBB6340091.1"/>
    <property type="molecule type" value="Genomic_DNA"/>
</dbReference>
<dbReference type="Proteomes" id="UP000557193">
    <property type="component" value="Unassembled WGS sequence"/>
</dbReference>
<proteinExistence type="predicted"/>
<evidence type="ECO:0000256" key="1">
    <source>
        <dbReference type="SAM" id="SignalP"/>
    </source>
</evidence>
<evidence type="ECO:0000313" key="2">
    <source>
        <dbReference type="EMBL" id="MBB6340091.1"/>
    </source>
</evidence>
<sequence>MPKPITLLLLFCLLSGCTPPAELDQQLYIWQRQWRPSHAEALQQTRKTFSQLRVLALQYHPQAGWSAARPDLALLRADGRPLVAVVRLDGRLPEQPAEVIRRSLALLDDWRRAGLPLVGLELDHDAGTAQLAHYRQLLTALHQQLPKGIRLSITALPAWLDSPELPALLGSVQQSVLQVHAVQRASQGLFDAAQARQWAERWSRQSQTPFLLALPAYSVALLDEAGRRPLIEAEAPLDNRAPRRELRSDPHAMALLLRQLREQPPPHLQGLIWFRLPLADDRRSWPLATLLAVARGEALQPQGELQVHSENGLSQLSLYNRGNLPWLLPTRLQLPASQCSAADGLRHFHLQREPTQLLFIRKQPAELRPGSRLALGWARCAVINQGGWNAQP</sequence>
<comment type="caution">
    <text evidence="2">The sequence shown here is derived from an EMBL/GenBank/DDBJ whole genome shotgun (WGS) entry which is preliminary data.</text>
</comment>
<dbReference type="PROSITE" id="PS51257">
    <property type="entry name" value="PROKAR_LIPOPROTEIN"/>
    <property type="match status" value="1"/>
</dbReference>
<evidence type="ECO:0000313" key="3">
    <source>
        <dbReference type="Proteomes" id="UP000557193"/>
    </source>
</evidence>
<protein>
    <recommendedName>
        <fullName evidence="4">DUF3142 domain-containing protein</fullName>
    </recommendedName>
</protein>
<feature type="signal peptide" evidence="1">
    <location>
        <begin position="1"/>
        <end position="23"/>
    </location>
</feature>
<accession>A0A7X0BR92</accession>
<dbReference type="InterPro" id="IPR021488">
    <property type="entry name" value="DUF3142"/>
</dbReference>
<reference evidence="2 3" key="1">
    <citation type="submission" date="2020-08" db="EMBL/GenBank/DDBJ databases">
        <title>Functional genomics of gut bacteria from endangered species of beetles.</title>
        <authorList>
            <person name="Carlos-Shanley C."/>
        </authorList>
    </citation>
    <scope>NUCLEOTIDE SEQUENCE [LARGE SCALE GENOMIC DNA]</scope>
    <source>
        <strain evidence="2 3">S00202</strain>
    </source>
</reference>
<dbReference type="AlphaFoldDB" id="A0A7X0BR92"/>
<name>A0A7X0BR92_9PSED</name>
<keyword evidence="3" id="KW-1185">Reference proteome</keyword>
<organism evidence="2 3">
    <name type="scientific">Pseudomonas fluvialis</name>
    <dbReference type="NCBI Taxonomy" id="1793966"/>
    <lineage>
        <taxon>Bacteria</taxon>
        <taxon>Pseudomonadati</taxon>
        <taxon>Pseudomonadota</taxon>
        <taxon>Gammaproteobacteria</taxon>
        <taxon>Pseudomonadales</taxon>
        <taxon>Pseudomonadaceae</taxon>
        <taxon>Pseudomonas</taxon>
    </lineage>
</organism>